<gene>
    <name evidence="4" type="ORF">DC3_35350</name>
</gene>
<dbReference type="InterPro" id="IPR029058">
    <property type="entry name" value="AB_hydrolase_fold"/>
</dbReference>
<sequence>MMWTELFSSRRMSRTSVQGIVLLHGRGKTARSVLPLAQELGLEERLVFTPEAREGSWYPYSTLAPRTMNEPELSESLEQVHEVVEEALKTIPAEQLVISGFAQGACLALEYALCHPRPYAAVLAFHGVVMKRRYPKPHPDTLFHFCSSENDPLIPAWKVRESHEILSLLGARSTLSLYAGMHDAIPVEELIHIRHSLGLD</sequence>
<dbReference type="EMBL" id="BJXB01000016">
    <property type="protein sequence ID" value="GEM47900.1"/>
    <property type="molecule type" value="Genomic_DNA"/>
</dbReference>
<evidence type="ECO:0000259" key="3">
    <source>
        <dbReference type="Pfam" id="PF02230"/>
    </source>
</evidence>
<dbReference type="OrthoDB" id="9795555at2"/>
<comment type="similarity">
    <text evidence="1">Belongs to the AB hydrolase superfamily. AB hydrolase 2 family.</text>
</comment>
<keyword evidence="5" id="KW-1185">Reference proteome</keyword>
<reference evidence="4 5" key="1">
    <citation type="submission" date="2019-07" db="EMBL/GenBank/DDBJ databases">
        <title>Whole genome shotgun sequence of Deinococcus cellulosilyticus NBRC 106333.</title>
        <authorList>
            <person name="Hosoyama A."/>
            <person name="Uohara A."/>
            <person name="Ohji S."/>
            <person name="Ichikawa N."/>
        </authorList>
    </citation>
    <scope>NUCLEOTIDE SEQUENCE [LARGE SCALE GENOMIC DNA]</scope>
    <source>
        <strain evidence="4 5">NBRC 106333</strain>
    </source>
</reference>
<proteinExistence type="inferred from homology"/>
<accession>A0A511N4X9</accession>
<dbReference type="PANTHER" id="PTHR10655">
    <property type="entry name" value="LYSOPHOSPHOLIPASE-RELATED"/>
    <property type="match status" value="1"/>
</dbReference>
<dbReference type="RefSeq" id="WP_146886538.1">
    <property type="nucleotide sequence ID" value="NZ_BJXB01000016.1"/>
</dbReference>
<protein>
    <submittedName>
        <fullName evidence="4">Phospholipase/carboxylesterase</fullName>
    </submittedName>
</protein>
<dbReference type="SUPFAM" id="SSF53474">
    <property type="entry name" value="alpha/beta-Hydrolases"/>
    <property type="match status" value="1"/>
</dbReference>
<comment type="caution">
    <text evidence="4">The sequence shown here is derived from an EMBL/GenBank/DDBJ whole genome shotgun (WGS) entry which is preliminary data.</text>
</comment>
<dbReference type="Gene3D" id="3.40.50.1820">
    <property type="entry name" value="alpha/beta hydrolase"/>
    <property type="match status" value="1"/>
</dbReference>
<dbReference type="Proteomes" id="UP000321306">
    <property type="component" value="Unassembled WGS sequence"/>
</dbReference>
<evidence type="ECO:0000256" key="1">
    <source>
        <dbReference type="ARBA" id="ARBA00006499"/>
    </source>
</evidence>
<dbReference type="Pfam" id="PF02230">
    <property type="entry name" value="Abhydrolase_2"/>
    <property type="match status" value="1"/>
</dbReference>
<dbReference type="GO" id="GO:0016787">
    <property type="term" value="F:hydrolase activity"/>
    <property type="evidence" value="ECO:0007669"/>
    <property type="project" value="UniProtKB-KW"/>
</dbReference>
<evidence type="ECO:0000313" key="5">
    <source>
        <dbReference type="Proteomes" id="UP000321306"/>
    </source>
</evidence>
<feature type="domain" description="Phospholipase/carboxylesterase/thioesterase" evidence="3">
    <location>
        <begin position="51"/>
        <end position="197"/>
    </location>
</feature>
<dbReference type="PANTHER" id="PTHR10655:SF17">
    <property type="entry name" value="LYSOPHOSPHOLIPASE-LIKE PROTEIN 1"/>
    <property type="match status" value="1"/>
</dbReference>
<dbReference type="InterPro" id="IPR050565">
    <property type="entry name" value="LYPA1-2/EST-like"/>
</dbReference>
<keyword evidence="2" id="KW-0378">Hydrolase</keyword>
<evidence type="ECO:0000313" key="4">
    <source>
        <dbReference type="EMBL" id="GEM47900.1"/>
    </source>
</evidence>
<name>A0A511N4X9_DEIC1</name>
<dbReference type="AlphaFoldDB" id="A0A511N4X9"/>
<evidence type="ECO:0000256" key="2">
    <source>
        <dbReference type="ARBA" id="ARBA00022801"/>
    </source>
</evidence>
<dbReference type="InterPro" id="IPR003140">
    <property type="entry name" value="PLipase/COase/thioEstase"/>
</dbReference>
<organism evidence="4 5">
    <name type="scientific">Deinococcus cellulosilyticus (strain DSM 18568 / NBRC 106333 / KACC 11606 / 5516J-15)</name>
    <dbReference type="NCBI Taxonomy" id="1223518"/>
    <lineage>
        <taxon>Bacteria</taxon>
        <taxon>Thermotogati</taxon>
        <taxon>Deinococcota</taxon>
        <taxon>Deinococci</taxon>
        <taxon>Deinococcales</taxon>
        <taxon>Deinococcaceae</taxon>
        <taxon>Deinococcus</taxon>
    </lineage>
</organism>